<reference evidence="2" key="1">
    <citation type="journal article" date="2018" name="Nat. Plants">
        <title>Whole-genome landscape of Medicago truncatula symbiotic genes.</title>
        <authorList>
            <person name="Pecrix Y."/>
            <person name="Gamas P."/>
            <person name="Carrere S."/>
        </authorList>
    </citation>
    <scope>NUCLEOTIDE SEQUENCE</scope>
    <source>
        <tissue evidence="2">Leaves</tissue>
    </source>
</reference>
<dbReference type="Proteomes" id="UP000265566">
    <property type="component" value="Chromosome 1"/>
</dbReference>
<feature type="compositionally biased region" description="Basic and acidic residues" evidence="1">
    <location>
        <begin position="40"/>
        <end position="49"/>
    </location>
</feature>
<dbReference type="Gramene" id="rna1199">
    <property type="protein sequence ID" value="RHN77716.1"/>
    <property type="gene ID" value="gene1199"/>
</dbReference>
<sequence length="58" mass="6401">MQVKMHILLEFTCGAIPNSINKGPMTNPLPTPRSPPKIPASKEQESDRARRCKGQCVP</sequence>
<dbReference type="EMBL" id="PSQE01000001">
    <property type="protein sequence ID" value="RHN77716.1"/>
    <property type="molecule type" value="Genomic_DNA"/>
</dbReference>
<comment type="caution">
    <text evidence="2">The sequence shown here is derived from an EMBL/GenBank/DDBJ whole genome shotgun (WGS) entry which is preliminary data.</text>
</comment>
<proteinExistence type="predicted"/>
<name>A0A396JHK8_MEDTR</name>
<protein>
    <submittedName>
        <fullName evidence="2">Uncharacterized protein</fullName>
    </submittedName>
</protein>
<gene>
    <name evidence="2" type="ORF">MtrunA17_Chr1g0157761</name>
</gene>
<accession>A0A396JHK8</accession>
<dbReference type="AlphaFoldDB" id="A0A396JHK8"/>
<organism evidence="2">
    <name type="scientific">Medicago truncatula</name>
    <name type="common">Barrel medic</name>
    <name type="synonym">Medicago tribuloides</name>
    <dbReference type="NCBI Taxonomy" id="3880"/>
    <lineage>
        <taxon>Eukaryota</taxon>
        <taxon>Viridiplantae</taxon>
        <taxon>Streptophyta</taxon>
        <taxon>Embryophyta</taxon>
        <taxon>Tracheophyta</taxon>
        <taxon>Spermatophyta</taxon>
        <taxon>Magnoliopsida</taxon>
        <taxon>eudicotyledons</taxon>
        <taxon>Gunneridae</taxon>
        <taxon>Pentapetalae</taxon>
        <taxon>rosids</taxon>
        <taxon>fabids</taxon>
        <taxon>Fabales</taxon>
        <taxon>Fabaceae</taxon>
        <taxon>Papilionoideae</taxon>
        <taxon>50 kb inversion clade</taxon>
        <taxon>NPAAA clade</taxon>
        <taxon>Hologalegina</taxon>
        <taxon>IRL clade</taxon>
        <taxon>Trifolieae</taxon>
        <taxon>Medicago</taxon>
    </lineage>
</organism>
<evidence type="ECO:0000313" key="2">
    <source>
        <dbReference type="EMBL" id="RHN77716.1"/>
    </source>
</evidence>
<feature type="compositionally biased region" description="Pro residues" evidence="1">
    <location>
        <begin position="27"/>
        <end position="38"/>
    </location>
</feature>
<feature type="region of interest" description="Disordered" evidence="1">
    <location>
        <begin position="17"/>
        <end position="58"/>
    </location>
</feature>
<evidence type="ECO:0000256" key="1">
    <source>
        <dbReference type="SAM" id="MobiDB-lite"/>
    </source>
</evidence>